<proteinExistence type="predicted"/>
<dbReference type="STRING" id="1612624.ADU59_12935"/>
<protein>
    <recommendedName>
        <fullName evidence="4">Transmembrane protein</fullName>
    </recommendedName>
</protein>
<keyword evidence="1" id="KW-1133">Transmembrane helix</keyword>
<keyword evidence="1" id="KW-0472">Membrane</keyword>
<dbReference type="PATRIC" id="fig|1612624.7.peg.4486"/>
<keyword evidence="3" id="KW-1185">Reference proteome</keyword>
<evidence type="ECO:0000313" key="3">
    <source>
        <dbReference type="Proteomes" id="UP000093111"/>
    </source>
</evidence>
<keyword evidence="1" id="KW-0812">Transmembrane</keyword>
<dbReference type="EMBL" id="LGLV01000007">
    <property type="protein sequence ID" value="OBZ95457.1"/>
    <property type="molecule type" value="Genomic_DNA"/>
</dbReference>
<accession>A0A1C7P2I7</accession>
<organism evidence="2 3">
    <name type="scientific">Pararhizobium polonicum</name>
    <dbReference type="NCBI Taxonomy" id="1612624"/>
    <lineage>
        <taxon>Bacteria</taxon>
        <taxon>Pseudomonadati</taxon>
        <taxon>Pseudomonadota</taxon>
        <taxon>Alphaproteobacteria</taxon>
        <taxon>Hyphomicrobiales</taxon>
        <taxon>Rhizobiaceae</taxon>
        <taxon>Rhizobium/Agrobacterium group</taxon>
        <taxon>Pararhizobium</taxon>
    </lineage>
</organism>
<gene>
    <name evidence="2" type="ORF">ADU59_12935</name>
</gene>
<evidence type="ECO:0000256" key="1">
    <source>
        <dbReference type="SAM" id="Phobius"/>
    </source>
</evidence>
<reference evidence="2 3" key="1">
    <citation type="journal article" date="2016" name="Syst. Appl. Microbiol.">
        <title>Pararhizobium polonicum sp. nov. isolated from tumors on stone fruit rootstocks.</title>
        <authorList>
            <person name="Pulawska J."/>
            <person name="Kuzmanovic N."/>
            <person name="Willems A."/>
            <person name="Pothier J.F."/>
        </authorList>
    </citation>
    <scope>NUCLEOTIDE SEQUENCE [LARGE SCALE GENOMIC DNA]</scope>
    <source>
        <strain evidence="2 3">F5.1</strain>
    </source>
</reference>
<sequence>MNAFRFNGTARRMDLLPPDRSVRTAPKGTIPRRADIVDAEFETVPSHARRTVYPVFNDNRRGAPAAMPKPDTGFRVMSVFPWALDRFERLLRTASPKAFAVLVTCLCAPVFLLFASLSHYQPAVASAQALAINDVTTSLNDANGMRILSVYGAVENRSDAPKAVPTLLVDVIANGHRRTVSRIVSGQEVLAPGQSRAFSTRLLHTGGKLPDVAVSFGQPGDSAP</sequence>
<evidence type="ECO:0008006" key="4">
    <source>
        <dbReference type="Google" id="ProtNLM"/>
    </source>
</evidence>
<comment type="caution">
    <text evidence="2">The sequence shown here is derived from an EMBL/GenBank/DDBJ whole genome shotgun (WGS) entry which is preliminary data.</text>
</comment>
<name>A0A1C7P2I7_9HYPH</name>
<feature type="transmembrane region" description="Helical" evidence="1">
    <location>
        <begin position="98"/>
        <end position="117"/>
    </location>
</feature>
<dbReference type="RefSeq" id="WP_068954510.1">
    <property type="nucleotide sequence ID" value="NZ_LGLV01000007.1"/>
</dbReference>
<dbReference type="AlphaFoldDB" id="A0A1C7P2I7"/>
<dbReference type="Proteomes" id="UP000093111">
    <property type="component" value="Unassembled WGS sequence"/>
</dbReference>
<dbReference type="OrthoDB" id="8283571at2"/>
<evidence type="ECO:0000313" key="2">
    <source>
        <dbReference type="EMBL" id="OBZ95457.1"/>
    </source>
</evidence>